<sequence>MARHTKKTNGNITSLIFAFIFLSFNNTLSSKASLVDNKIYINNGLEIDQLTDFFMRYRESINRGDYYLNLQKREINYYVEGTFRLEAKEIIEEAYEELGILTGMKITEAEDSKKTNIYFIITERGYKEISEDGKWTLLYNRIFPDNPRMFVGQEMCEAKMRTTSDNNYYAIIIAAPDENHVNKYVQYYSCLTKAILKTMVPISYPIYNNQNVVLSNGDACYSIQEKIAVKFYYSDHFEKFMSGYISKEQLQQLLTHYHFLITQREDRICTLKIK</sequence>
<comment type="caution">
    <text evidence="1">The sequence shown here is derived from an EMBL/GenBank/DDBJ whole genome shotgun (WGS) entry which is preliminary data.</text>
</comment>
<keyword evidence="2" id="KW-1185">Reference proteome</keyword>
<protein>
    <recommendedName>
        <fullName evidence="3">DUF2927 domain-containing protein</fullName>
    </recommendedName>
</protein>
<name>A0ABS1I896_9PROT</name>
<gene>
    <name evidence="1" type="ORF">JJL56_30330</name>
</gene>
<accession>A0ABS1I896</accession>
<organism evidence="1 2">
    <name type="scientific">Azospirillum aestuarii</name>
    <dbReference type="NCBI Taxonomy" id="2802052"/>
    <lineage>
        <taxon>Bacteria</taxon>
        <taxon>Pseudomonadati</taxon>
        <taxon>Pseudomonadota</taxon>
        <taxon>Alphaproteobacteria</taxon>
        <taxon>Rhodospirillales</taxon>
        <taxon>Azospirillaceae</taxon>
        <taxon>Azospirillum</taxon>
    </lineage>
</organism>
<evidence type="ECO:0000313" key="1">
    <source>
        <dbReference type="EMBL" id="MBK4723154.1"/>
    </source>
</evidence>
<evidence type="ECO:0008006" key="3">
    <source>
        <dbReference type="Google" id="ProtNLM"/>
    </source>
</evidence>
<proteinExistence type="predicted"/>
<dbReference type="RefSeq" id="WP_200487562.1">
    <property type="nucleotide sequence ID" value="NZ_JAEPIV010000042.1"/>
</dbReference>
<dbReference type="Proteomes" id="UP000654452">
    <property type="component" value="Unassembled WGS sequence"/>
</dbReference>
<dbReference type="EMBL" id="JAEPIV010000042">
    <property type="protein sequence ID" value="MBK4723154.1"/>
    <property type="molecule type" value="Genomic_DNA"/>
</dbReference>
<reference evidence="1 2" key="1">
    <citation type="submission" date="2021-01" db="EMBL/GenBank/DDBJ databases">
        <title>Azospirillum sp. YIM DDC1 draft genome.</title>
        <authorList>
            <person name="Wang Y.-X."/>
        </authorList>
    </citation>
    <scope>NUCLEOTIDE SEQUENCE [LARGE SCALE GENOMIC DNA]</scope>
    <source>
        <strain evidence="1 2">YIM DDC1</strain>
    </source>
</reference>
<evidence type="ECO:0000313" key="2">
    <source>
        <dbReference type="Proteomes" id="UP000654452"/>
    </source>
</evidence>